<evidence type="ECO:0000313" key="3">
    <source>
        <dbReference type="Proteomes" id="UP000270487"/>
    </source>
</evidence>
<reference evidence="1 3" key="1">
    <citation type="submission" date="2018-12" db="EMBL/GenBank/DDBJ databases">
        <authorList>
            <consortium name="Pathogen Informatics"/>
        </authorList>
    </citation>
    <scope>NUCLEOTIDE SEQUENCE [LARGE SCALE GENOMIC DNA]</scope>
    <source>
        <strain evidence="2">NCTC12965</strain>
        <strain evidence="1 3">NCTC13193</strain>
    </source>
</reference>
<dbReference type="EMBL" id="LR134492">
    <property type="protein sequence ID" value="VEI70759.1"/>
    <property type="molecule type" value="Genomic_DNA"/>
</dbReference>
<accession>A0A448SSV2</accession>
<protein>
    <submittedName>
        <fullName evidence="1">Uncharacterized protein</fullName>
    </submittedName>
</protein>
<dbReference type="AlphaFoldDB" id="A0A448SSV2"/>
<dbReference type="EMBL" id="CABEEZ010000047">
    <property type="protein sequence ID" value="VTR26876.1"/>
    <property type="molecule type" value="Genomic_DNA"/>
</dbReference>
<sequence length="164" mass="18522">MPLYVRKRITLAIDDISALATRRVTKMNNDHLAFVARSERVCFDYTHFLSASCKKQWRFIDAIYGVMPIFGMVVKSRVADSRSRQDQLKELALQVVSTQVSDEVNIVRLIDLARQQQLVVFDIQLPYPLAAEQLVAIEKECGESVIVTQVGERITINAKPVAGN</sequence>
<gene>
    <name evidence="2" type="ORF">NCTC12965_02441</name>
    <name evidence="1" type="ORF">NCTC13193_03108</name>
</gene>
<proteinExistence type="predicted"/>
<evidence type="ECO:0000313" key="2">
    <source>
        <dbReference type="EMBL" id="VTR26876.1"/>
    </source>
</evidence>
<name>A0A448SSV2_SERFO</name>
<dbReference type="Proteomes" id="UP000270487">
    <property type="component" value="Chromosome"/>
</dbReference>
<evidence type="ECO:0000313" key="1">
    <source>
        <dbReference type="EMBL" id="VEI70759.1"/>
    </source>
</evidence>
<organism evidence="1 3">
    <name type="scientific">Serratia fonticola</name>
    <dbReference type="NCBI Taxonomy" id="47917"/>
    <lineage>
        <taxon>Bacteria</taxon>
        <taxon>Pseudomonadati</taxon>
        <taxon>Pseudomonadota</taxon>
        <taxon>Gammaproteobacteria</taxon>
        <taxon>Enterobacterales</taxon>
        <taxon>Yersiniaceae</taxon>
        <taxon>Serratia</taxon>
    </lineage>
</organism>